<feature type="compositionally biased region" description="Pro residues" evidence="1">
    <location>
        <begin position="71"/>
        <end position="82"/>
    </location>
</feature>
<name>A0A6C0KW71_9ZZZZ</name>
<dbReference type="AlphaFoldDB" id="A0A6C0KW71"/>
<evidence type="ECO:0000256" key="1">
    <source>
        <dbReference type="SAM" id="MobiDB-lite"/>
    </source>
</evidence>
<sequence>MQQSQHKTNQIDYNHVLDNLQDYMLTSKLITMATKNTTNNNPQERSKLLEKNNNTVVVEPILIPKSREIPIPEPNSEKPPSPKQDNKTLDLYYPKQKDSLFWCYFIIKNGFSKYEYPGTTTFVFEKEEKFKSVELLRQYKQDLKTHKIKNIKEHVEDELINKERIGMKTFIALCVASKLNVLFIHKRKCFDLVSNLDLHAKTHIVVCEDNLKCAHKYGVEIEIDEKKAAYYRDNYFNWESVDKPLKAMGSYKSEELSNLCGKIGIDITKSQRTKKEMYELLIINM</sequence>
<dbReference type="EMBL" id="MN740989">
    <property type="protein sequence ID" value="QHU21386.1"/>
    <property type="molecule type" value="Genomic_DNA"/>
</dbReference>
<feature type="region of interest" description="Disordered" evidence="1">
    <location>
        <begin position="67"/>
        <end position="87"/>
    </location>
</feature>
<reference evidence="2" key="1">
    <citation type="journal article" date="2020" name="Nature">
        <title>Giant virus diversity and host interactions through global metagenomics.</title>
        <authorList>
            <person name="Schulz F."/>
            <person name="Roux S."/>
            <person name="Paez-Espino D."/>
            <person name="Jungbluth S."/>
            <person name="Walsh D.A."/>
            <person name="Denef V.J."/>
            <person name="McMahon K.D."/>
            <person name="Konstantinidis K.T."/>
            <person name="Eloe-Fadrosh E.A."/>
            <person name="Kyrpides N.C."/>
            <person name="Woyke T."/>
        </authorList>
    </citation>
    <scope>NUCLEOTIDE SEQUENCE</scope>
    <source>
        <strain evidence="2">GVMAG-S-3300013094-109</strain>
    </source>
</reference>
<organism evidence="2">
    <name type="scientific">viral metagenome</name>
    <dbReference type="NCBI Taxonomy" id="1070528"/>
    <lineage>
        <taxon>unclassified sequences</taxon>
        <taxon>metagenomes</taxon>
        <taxon>organismal metagenomes</taxon>
    </lineage>
</organism>
<protein>
    <submittedName>
        <fullName evidence="2">Uncharacterized protein</fullName>
    </submittedName>
</protein>
<proteinExistence type="predicted"/>
<accession>A0A6C0KW71</accession>
<evidence type="ECO:0000313" key="2">
    <source>
        <dbReference type="EMBL" id="QHU21386.1"/>
    </source>
</evidence>